<dbReference type="PANTHER" id="PTHR33886">
    <property type="entry name" value="UNSATURATED RHAMNOGALACTURONAN HYDROLASE (EUROFUNG)"/>
    <property type="match status" value="1"/>
</dbReference>
<accession>A0A660DVG9</accession>
<dbReference type="InterPro" id="IPR012341">
    <property type="entry name" value="6hp_glycosidase-like_sf"/>
</dbReference>
<dbReference type="InterPro" id="IPR052043">
    <property type="entry name" value="PolySaccharide_Degr_Enz"/>
</dbReference>
<gene>
    <name evidence="2" type="ORF">MUDAN_MDHGFNIF_00321</name>
</gene>
<keyword evidence="3" id="KW-1185">Reference proteome</keyword>
<keyword evidence="1 2" id="KW-0378">Hydrolase</keyword>
<dbReference type="GO" id="GO:0005975">
    <property type="term" value="P:carbohydrate metabolic process"/>
    <property type="evidence" value="ECO:0007669"/>
    <property type="project" value="InterPro"/>
</dbReference>
<evidence type="ECO:0000313" key="3">
    <source>
        <dbReference type="Proteomes" id="UP000289996"/>
    </source>
</evidence>
<dbReference type="InterPro" id="IPR010905">
    <property type="entry name" value="Glyco_hydro_88"/>
</dbReference>
<organism evidence="2 3">
    <name type="scientific">Lactiplantibacillus mudanjiangensis</name>
    <dbReference type="NCBI Taxonomy" id="1296538"/>
    <lineage>
        <taxon>Bacteria</taxon>
        <taxon>Bacillati</taxon>
        <taxon>Bacillota</taxon>
        <taxon>Bacilli</taxon>
        <taxon>Lactobacillales</taxon>
        <taxon>Lactobacillaceae</taxon>
        <taxon>Lactiplantibacillus</taxon>
    </lineage>
</organism>
<proteinExistence type="predicted"/>
<dbReference type="RefSeq" id="WP_130851257.1">
    <property type="nucleotide sequence ID" value="NZ_UYIG01000001.1"/>
</dbReference>
<dbReference type="Proteomes" id="UP000289996">
    <property type="component" value="Unassembled WGS sequence"/>
</dbReference>
<dbReference type="OrthoDB" id="6381507at2"/>
<dbReference type="InterPro" id="IPR008928">
    <property type="entry name" value="6-hairpin_glycosidase_sf"/>
</dbReference>
<dbReference type="Pfam" id="PF07470">
    <property type="entry name" value="Glyco_hydro_88"/>
    <property type="match status" value="1"/>
</dbReference>
<dbReference type="SUPFAM" id="SSF48208">
    <property type="entry name" value="Six-hairpin glycosidases"/>
    <property type="match status" value="1"/>
</dbReference>
<dbReference type="PANTHER" id="PTHR33886:SF8">
    <property type="entry name" value="UNSATURATED RHAMNOGALACTURONAN HYDROLASE (EUROFUNG)"/>
    <property type="match status" value="1"/>
</dbReference>
<sequence>MYRQYGDINTDWAAKGTDTMLKREPQMNLKGKWEYEDGLMLNGIYAIYQATHKKDYLAYIQQNIDEFIDDDGNIKSYHRDEWSLDFINNGKAVLDLFDETHDPKYKRVADRLYDQLLQQPRTETNVFWHKQIYPNQIWLDGLYMGSVFYARYQKTFGITDHLDDVVHQFLGSYEATFDAVTGLCYHATDVSRKAFWCDPTTGHSPHFWTRSIGWYVMAMVDVLDYLPTDIDGRDQLLSNLHALLNALRKVADPATNLWYQVTDEGDRPMNYLESSGSLMILNAIAKGLRKHYLDETDWQDFLTTGYANAIQQFISIDRHNYVNVNKIAHVGGLGGANKRDGSFAYYISEPIVTNDHKGVGPFLMLANEMQQRLNQV</sequence>
<dbReference type="GO" id="GO:0016787">
    <property type="term" value="F:hydrolase activity"/>
    <property type="evidence" value="ECO:0007669"/>
    <property type="project" value="UniProtKB-KW"/>
</dbReference>
<dbReference type="Gene3D" id="1.50.10.10">
    <property type="match status" value="1"/>
</dbReference>
<name>A0A660DVG9_9LACO</name>
<evidence type="ECO:0000313" key="2">
    <source>
        <dbReference type="EMBL" id="VDG26928.1"/>
    </source>
</evidence>
<evidence type="ECO:0000256" key="1">
    <source>
        <dbReference type="ARBA" id="ARBA00022801"/>
    </source>
</evidence>
<protein>
    <submittedName>
        <fullName evidence="2">Glycosyl hydrolase family 88 [Lactobacillus pentosus]</fullName>
    </submittedName>
</protein>
<dbReference type="AlphaFoldDB" id="A0A660DVG9"/>
<dbReference type="EMBL" id="UYIG01000001">
    <property type="protein sequence ID" value="VDG26928.1"/>
    <property type="molecule type" value="Genomic_DNA"/>
</dbReference>
<reference evidence="2 3" key="1">
    <citation type="submission" date="2018-11" db="EMBL/GenBank/DDBJ databases">
        <authorList>
            <person name="Wuyts S."/>
        </authorList>
    </citation>
    <scope>NUCLEOTIDE SEQUENCE [LARGE SCALE GENOMIC DNA]</scope>
    <source>
        <strain evidence="2">Lactobacillus mudanjiangensis AMBF249</strain>
    </source>
</reference>